<dbReference type="InterPro" id="IPR032466">
    <property type="entry name" value="Metal_Hydrolase"/>
</dbReference>
<sequence>MTRSLTIEDAAIVTSDDVGTVHPRGWVHVVGNEIVGVGAGEPPPSARTADEVITARGCAVMPGMVNGHTHLFQTLFRGLGDDKSLLDWLRDYIWPAASVMTPAEIAAATAVGIIENLRTGATTVIDHQYLHPGGAHDDAVLETADRLGVRFLLARGWADRNYEPRLTETVPEVLERTSAVARRWHGAGDGRIRVETAPLIPWGCSDEAVRAATAASRSWGAGMHVHCAETAVEVEMNLQERGMRHVHWLDSLGVLGPDTQLAHSVWLDSDEIDLVAARGATVVHCPVSNMYLASGVAPIPEMLRRGVSVALASDGPGSNNRQDLFEAMKVAVLLQKVHHLDPVILQPEHALHMATRGGARAAGLGDRIGAIEAGRLADLVVVDLNSVFVAPVHRVVSALVFNVTPREVRHVVVDGRLVMRDRDLLVADEQAELRAAVQCCRELFERAGLGQPLRLD</sequence>
<protein>
    <submittedName>
        <fullName evidence="4">Unannotated protein</fullName>
    </submittedName>
</protein>
<dbReference type="Pfam" id="PF01979">
    <property type="entry name" value="Amidohydro_1"/>
    <property type="match status" value="1"/>
</dbReference>
<keyword evidence="1" id="KW-0378">Hydrolase</keyword>
<dbReference type="Gene3D" id="2.30.40.10">
    <property type="entry name" value="Urease, subunit C, domain 1"/>
    <property type="match status" value="1"/>
</dbReference>
<dbReference type="GO" id="GO:0016810">
    <property type="term" value="F:hydrolase activity, acting on carbon-nitrogen (but not peptide) bonds"/>
    <property type="evidence" value="ECO:0007669"/>
    <property type="project" value="InterPro"/>
</dbReference>
<dbReference type="AlphaFoldDB" id="A0A6J6UZ30"/>
<dbReference type="EMBL" id="CAEZXX010000022">
    <property type="protein sequence ID" value="CAB4699278.1"/>
    <property type="molecule type" value="Genomic_DNA"/>
</dbReference>
<dbReference type="SUPFAM" id="SSF51556">
    <property type="entry name" value="Metallo-dependent hydrolases"/>
    <property type="match status" value="1"/>
</dbReference>
<gene>
    <name evidence="3" type="ORF">UFOPK2602_00493</name>
    <name evidence="4" type="ORF">UFOPK2806_01927</name>
    <name evidence="5" type="ORF">UFOPK3417_00180</name>
    <name evidence="6" type="ORF">UFOPK4306_02364</name>
</gene>
<dbReference type="SUPFAM" id="SSF51338">
    <property type="entry name" value="Composite domain of metallo-dependent hydrolases"/>
    <property type="match status" value="1"/>
</dbReference>
<dbReference type="CDD" id="cd01298">
    <property type="entry name" value="ATZ_TRZ_like"/>
    <property type="match status" value="1"/>
</dbReference>
<organism evidence="4">
    <name type="scientific">freshwater metagenome</name>
    <dbReference type="NCBI Taxonomy" id="449393"/>
    <lineage>
        <taxon>unclassified sequences</taxon>
        <taxon>metagenomes</taxon>
        <taxon>ecological metagenomes</taxon>
    </lineage>
</organism>
<dbReference type="InterPro" id="IPR011059">
    <property type="entry name" value="Metal-dep_hydrolase_composite"/>
</dbReference>
<evidence type="ECO:0000256" key="1">
    <source>
        <dbReference type="ARBA" id="ARBA00022801"/>
    </source>
</evidence>
<evidence type="ECO:0000313" key="4">
    <source>
        <dbReference type="EMBL" id="CAB4764325.1"/>
    </source>
</evidence>
<dbReference type="InterPro" id="IPR050287">
    <property type="entry name" value="MTA/SAH_deaminase"/>
</dbReference>
<evidence type="ECO:0000259" key="2">
    <source>
        <dbReference type="Pfam" id="PF01979"/>
    </source>
</evidence>
<dbReference type="EMBL" id="CAFBQP010000137">
    <property type="protein sequence ID" value="CAB5068325.1"/>
    <property type="molecule type" value="Genomic_DNA"/>
</dbReference>
<accession>A0A6J6UZ30</accession>
<feature type="domain" description="Amidohydrolase-related" evidence="2">
    <location>
        <begin position="60"/>
        <end position="418"/>
    </location>
</feature>
<dbReference type="PANTHER" id="PTHR43794:SF11">
    <property type="entry name" value="AMIDOHYDROLASE-RELATED DOMAIN-CONTAINING PROTEIN"/>
    <property type="match status" value="1"/>
</dbReference>
<evidence type="ECO:0000313" key="6">
    <source>
        <dbReference type="EMBL" id="CAB5068325.1"/>
    </source>
</evidence>
<name>A0A6J6UZ30_9ZZZZ</name>
<dbReference type="InterPro" id="IPR006680">
    <property type="entry name" value="Amidohydro-rel"/>
</dbReference>
<dbReference type="Gene3D" id="3.20.20.140">
    <property type="entry name" value="Metal-dependent hydrolases"/>
    <property type="match status" value="1"/>
</dbReference>
<dbReference type="EMBL" id="CAEZYY010000032">
    <property type="protein sequence ID" value="CAB4764325.1"/>
    <property type="molecule type" value="Genomic_DNA"/>
</dbReference>
<proteinExistence type="predicted"/>
<dbReference type="EMBL" id="CAFBLR010000008">
    <property type="protein sequence ID" value="CAB4860241.1"/>
    <property type="molecule type" value="Genomic_DNA"/>
</dbReference>
<dbReference type="PANTHER" id="PTHR43794">
    <property type="entry name" value="AMINOHYDROLASE SSNA-RELATED"/>
    <property type="match status" value="1"/>
</dbReference>
<evidence type="ECO:0000313" key="5">
    <source>
        <dbReference type="EMBL" id="CAB4860241.1"/>
    </source>
</evidence>
<evidence type="ECO:0000313" key="3">
    <source>
        <dbReference type="EMBL" id="CAB4699278.1"/>
    </source>
</evidence>
<reference evidence="4" key="1">
    <citation type="submission" date="2020-05" db="EMBL/GenBank/DDBJ databases">
        <authorList>
            <person name="Chiriac C."/>
            <person name="Salcher M."/>
            <person name="Ghai R."/>
            <person name="Kavagutti S V."/>
        </authorList>
    </citation>
    <scope>NUCLEOTIDE SEQUENCE</scope>
</reference>